<reference evidence="1" key="1">
    <citation type="journal article" date="2019" name="bioRxiv">
        <title>The Genome of the Zebra Mussel, Dreissena polymorpha: A Resource for Invasive Species Research.</title>
        <authorList>
            <person name="McCartney M.A."/>
            <person name="Auch B."/>
            <person name="Kono T."/>
            <person name="Mallez S."/>
            <person name="Zhang Y."/>
            <person name="Obille A."/>
            <person name="Becker A."/>
            <person name="Abrahante J.E."/>
            <person name="Garbe J."/>
            <person name="Badalamenti J.P."/>
            <person name="Herman A."/>
            <person name="Mangelson H."/>
            <person name="Liachko I."/>
            <person name="Sullivan S."/>
            <person name="Sone E.D."/>
            <person name="Koren S."/>
            <person name="Silverstein K.A.T."/>
            <person name="Beckman K.B."/>
            <person name="Gohl D.M."/>
        </authorList>
    </citation>
    <scope>NUCLEOTIDE SEQUENCE</scope>
    <source>
        <strain evidence="1">Duluth1</strain>
        <tissue evidence="1">Whole animal</tissue>
    </source>
</reference>
<sequence>MDNSLAMSYKLQKSQARNVNIVIPLQSLLIFSRFSHSWVGKKDLHNLIKCPLHFPAQAFVLAEGSVQRLQATKICLNMMRCPPSNREFVGSLPTLGAF</sequence>
<reference evidence="1" key="2">
    <citation type="submission" date="2020-11" db="EMBL/GenBank/DDBJ databases">
        <authorList>
            <person name="McCartney M.A."/>
            <person name="Auch B."/>
            <person name="Kono T."/>
            <person name="Mallez S."/>
            <person name="Becker A."/>
            <person name="Gohl D.M."/>
            <person name="Silverstein K.A.T."/>
            <person name="Koren S."/>
            <person name="Bechman K.B."/>
            <person name="Herman A."/>
            <person name="Abrahante J.E."/>
            <person name="Garbe J."/>
        </authorList>
    </citation>
    <scope>NUCLEOTIDE SEQUENCE</scope>
    <source>
        <strain evidence="1">Duluth1</strain>
        <tissue evidence="1">Whole animal</tissue>
    </source>
</reference>
<gene>
    <name evidence="1" type="ORF">DPMN_029131</name>
</gene>
<dbReference type="EMBL" id="JAIWYP010000002">
    <property type="protein sequence ID" value="KAH3866079.1"/>
    <property type="molecule type" value="Genomic_DNA"/>
</dbReference>
<name>A0A9D4LYG7_DREPO</name>
<keyword evidence="2" id="KW-1185">Reference proteome</keyword>
<dbReference type="Proteomes" id="UP000828390">
    <property type="component" value="Unassembled WGS sequence"/>
</dbReference>
<evidence type="ECO:0000313" key="2">
    <source>
        <dbReference type="Proteomes" id="UP000828390"/>
    </source>
</evidence>
<organism evidence="1 2">
    <name type="scientific">Dreissena polymorpha</name>
    <name type="common">Zebra mussel</name>
    <name type="synonym">Mytilus polymorpha</name>
    <dbReference type="NCBI Taxonomy" id="45954"/>
    <lineage>
        <taxon>Eukaryota</taxon>
        <taxon>Metazoa</taxon>
        <taxon>Spiralia</taxon>
        <taxon>Lophotrochozoa</taxon>
        <taxon>Mollusca</taxon>
        <taxon>Bivalvia</taxon>
        <taxon>Autobranchia</taxon>
        <taxon>Heteroconchia</taxon>
        <taxon>Euheterodonta</taxon>
        <taxon>Imparidentia</taxon>
        <taxon>Neoheterodontei</taxon>
        <taxon>Myida</taxon>
        <taxon>Dreissenoidea</taxon>
        <taxon>Dreissenidae</taxon>
        <taxon>Dreissena</taxon>
    </lineage>
</organism>
<comment type="caution">
    <text evidence="1">The sequence shown here is derived from an EMBL/GenBank/DDBJ whole genome shotgun (WGS) entry which is preliminary data.</text>
</comment>
<dbReference type="AlphaFoldDB" id="A0A9D4LYG7"/>
<protein>
    <submittedName>
        <fullName evidence="1">Uncharacterized protein</fullName>
    </submittedName>
</protein>
<evidence type="ECO:0000313" key="1">
    <source>
        <dbReference type="EMBL" id="KAH3866079.1"/>
    </source>
</evidence>
<accession>A0A9D4LYG7</accession>
<proteinExistence type="predicted"/>